<dbReference type="RefSeq" id="WP_169655285.1">
    <property type="nucleotide sequence ID" value="NZ_JABANE010000008.1"/>
</dbReference>
<gene>
    <name evidence="1" type="ORF">HHU12_04130</name>
</gene>
<name>A0A7X9P188_9BACT</name>
<dbReference type="EMBL" id="JABANE010000008">
    <property type="protein sequence ID" value="NME67147.1"/>
    <property type="molecule type" value="Genomic_DNA"/>
</dbReference>
<reference evidence="1 2" key="1">
    <citation type="submission" date="2020-04" db="EMBL/GenBank/DDBJ databases">
        <title>Flammeovirga sp. SR4, a novel species isolated from seawater.</title>
        <authorList>
            <person name="Wang X."/>
        </authorList>
    </citation>
    <scope>NUCLEOTIDE SEQUENCE [LARGE SCALE GENOMIC DNA]</scope>
    <source>
        <strain evidence="1 2">ATCC 23126</strain>
    </source>
</reference>
<sequence length="274" mass="32107">MKFIKSIYHLLFTIIVSVTVNVYAQEESLTLSKHQSHSMLEYYALNHSEQAWEKDPFYLYFSPQENISGEEFNALKSEVNNWVNKWKALEQKNNQSITKKIFTKTRQKFLKGYKECSTFSDLLEKGKYDCLSATLLYAHIFQELGYEYSIHQNNSHVYLIVEDPRLGKTLIESTDIYGYVIGEQNIEKRIKGYEKRLETSLLYSRYGMNLTETLSIKDIAGLQYYNLAVASYRANDLYEAKLSLYKASIITDSPRVEYFNFYLEESNNLISAMR</sequence>
<comment type="caution">
    <text evidence="1">The sequence shown here is derived from an EMBL/GenBank/DDBJ whole genome shotgun (WGS) entry which is preliminary data.</text>
</comment>
<protein>
    <submittedName>
        <fullName evidence="1">Uncharacterized protein</fullName>
    </submittedName>
</protein>
<dbReference type="Proteomes" id="UP000576082">
    <property type="component" value="Unassembled WGS sequence"/>
</dbReference>
<accession>A0A7X9P188</accession>
<dbReference type="AlphaFoldDB" id="A0A7X9P188"/>
<proteinExistence type="predicted"/>
<evidence type="ECO:0000313" key="2">
    <source>
        <dbReference type="Proteomes" id="UP000576082"/>
    </source>
</evidence>
<keyword evidence="2" id="KW-1185">Reference proteome</keyword>
<evidence type="ECO:0000313" key="1">
    <source>
        <dbReference type="EMBL" id="NME67147.1"/>
    </source>
</evidence>
<organism evidence="1 2">
    <name type="scientific">Flammeovirga aprica JL-4</name>
    <dbReference type="NCBI Taxonomy" id="694437"/>
    <lineage>
        <taxon>Bacteria</taxon>
        <taxon>Pseudomonadati</taxon>
        <taxon>Bacteroidota</taxon>
        <taxon>Cytophagia</taxon>
        <taxon>Cytophagales</taxon>
        <taxon>Flammeovirgaceae</taxon>
        <taxon>Flammeovirga</taxon>
    </lineage>
</organism>